<comment type="similarity">
    <text evidence="1">Belongs to the DNA/RNA non-specific endonuclease family.</text>
</comment>
<dbReference type="InParanoid" id="A0A7M7HCX6"/>
<keyword evidence="7" id="KW-1185">Reference proteome</keyword>
<evidence type="ECO:0000256" key="2">
    <source>
        <dbReference type="ARBA" id="ARBA00022722"/>
    </source>
</evidence>
<dbReference type="RefSeq" id="XP_008217340.1">
    <property type="nucleotide sequence ID" value="XM_008219118.2"/>
</dbReference>
<keyword evidence="3" id="KW-0378">Hydrolase</keyword>
<dbReference type="PANTHER" id="PTHR13966">
    <property type="entry name" value="ENDONUCLEASE RELATED"/>
    <property type="match status" value="1"/>
</dbReference>
<evidence type="ECO:0000256" key="3">
    <source>
        <dbReference type="ARBA" id="ARBA00022759"/>
    </source>
</evidence>
<evidence type="ECO:0000313" key="6">
    <source>
        <dbReference type="EnsemblMetazoa" id="XP_008217340"/>
    </source>
</evidence>
<dbReference type="OrthoDB" id="8194122at2759"/>
<dbReference type="InterPro" id="IPR040255">
    <property type="entry name" value="Non-specific_endonuclease"/>
</dbReference>
<organism evidence="6 7">
    <name type="scientific">Nasonia vitripennis</name>
    <name type="common">Parasitic wasp</name>
    <dbReference type="NCBI Taxonomy" id="7425"/>
    <lineage>
        <taxon>Eukaryota</taxon>
        <taxon>Metazoa</taxon>
        <taxon>Ecdysozoa</taxon>
        <taxon>Arthropoda</taxon>
        <taxon>Hexapoda</taxon>
        <taxon>Insecta</taxon>
        <taxon>Pterygota</taxon>
        <taxon>Neoptera</taxon>
        <taxon>Endopterygota</taxon>
        <taxon>Hymenoptera</taxon>
        <taxon>Apocrita</taxon>
        <taxon>Proctotrupomorpha</taxon>
        <taxon>Chalcidoidea</taxon>
        <taxon>Pteromalidae</taxon>
        <taxon>Pteromalinae</taxon>
        <taxon>Nasonia</taxon>
    </lineage>
</organism>
<keyword evidence="3" id="KW-0255">Endonuclease</keyword>
<dbReference type="Proteomes" id="UP000002358">
    <property type="component" value="Chromosome 1"/>
</dbReference>
<feature type="domain" description="DNA/RNA non-specific endonuclease/pyrophosphatase/phosphodiesterase" evidence="5">
    <location>
        <begin position="261"/>
        <end position="426"/>
    </location>
</feature>
<protein>
    <recommendedName>
        <fullName evidence="5">DNA/RNA non-specific endonuclease/pyrophosphatase/phosphodiesterase domain-containing protein</fullName>
    </recommendedName>
</protein>
<dbReference type="GO" id="GO:0004521">
    <property type="term" value="F:RNA endonuclease activity"/>
    <property type="evidence" value="ECO:0007669"/>
    <property type="project" value="TreeGrafter"/>
</dbReference>
<dbReference type="GO" id="GO:0046872">
    <property type="term" value="F:metal ion binding"/>
    <property type="evidence" value="ECO:0007669"/>
    <property type="project" value="InterPro"/>
</dbReference>
<dbReference type="SUPFAM" id="SSF54060">
    <property type="entry name" value="His-Me finger endonucleases"/>
    <property type="match status" value="1"/>
</dbReference>
<dbReference type="GO" id="GO:0000014">
    <property type="term" value="F:single-stranded DNA endodeoxyribonuclease activity"/>
    <property type="evidence" value="ECO:0007669"/>
    <property type="project" value="TreeGrafter"/>
</dbReference>
<feature type="transmembrane region" description="Helical" evidence="4">
    <location>
        <begin position="7"/>
        <end position="26"/>
    </location>
</feature>
<evidence type="ECO:0000256" key="1">
    <source>
        <dbReference type="ARBA" id="ARBA00010052"/>
    </source>
</evidence>
<dbReference type="Gene3D" id="3.40.570.10">
    <property type="entry name" value="Extracellular Endonuclease, subunit A"/>
    <property type="match status" value="1"/>
</dbReference>
<sequence>MNLQKIKFLGIILIILYSQLNILIYISGFSKSESYCGIKYDPDSTPNNDVLRIQSENGPLIYVINSTHGPAFHYPSVTGDIYCVYYGSEGALLSIPRIYFACSGSSLKVTGRNGRKLFNTTYLTKSWKSPVYSLHKYGQFNFNHENLSCIDTPVSKMQLHKKTQFLHDYKYIDRNYYQVGFKVSEIDFLTCYHIVQISGFYLFGHATVPALIKKSPKLTGTYEYREGIIRNKNTINFTEIYTKEFQMQHLRTLMNKETVQKYFSDDNYLVKGHLVSKDDFFYKAQQISTFNYDNTFPIWRSIKEGNWQLIGEIVRKLADQSVSDMEIYTLPFDFLHVNSSTDFFAQNLNTSMYIPKILAKVVFSSTNHERGLVFHTANDPYINRAEMKKLMLEAEVGLCTRLLDCDYHPEFHVVKRGLTYCCALEDSKIRNFVMNRIRVKV</sequence>
<keyword evidence="4" id="KW-0812">Transmembrane</keyword>
<dbReference type="GeneID" id="100680531"/>
<name>A0A7M7HCX6_NASVI</name>
<dbReference type="InterPro" id="IPR044929">
    <property type="entry name" value="DNA/RNA_non-sp_Endonuclease_sf"/>
</dbReference>
<keyword evidence="2" id="KW-0540">Nuclease</keyword>
<dbReference type="GO" id="GO:0006309">
    <property type="term" value="P:apoptotic DNA fragmentation"/>
    <property type="evidence" value="ECO:0007669"/>
    <property type="project" value="TreeGrafter"/>
</dbReference>
<dbReference type="AlphaFoldDB" id="A0A7M7HCX6"/>
<dbReference type="InterPro" id="IPR044925">
    <property type="entry name" value="His-Me_finger_sf"/>
</dbReference>
<evidence type="ECO:0000259" key="5">
    <source>
        <dbReference type="Pfam" id="PF01223"/>
    </source>
</evidence>
<accession>A0A7M7HCX6</accession>
<evidence type="ECO:0000256" key="4">
    <source>
        <dbReference type="SAM" id="Phobius"/>
    </source>
</evidence>
<dbReference type="GO" id="GO:0003676">
    <property type="term" value="F:nucleic acid binding"/>
    <property type="evidence" value="ECO:0007669"/>
    <property type="project" value="InterPro"/>
</dbReference>
<keyword evidence="4" id="KW-0472">Membrane</keyword>
<proteinExistence type="inferred from homology"/>
<dbReference type="GO" id="GO:0005634">
    <property type="term" value="C:nucleus"/>
    <property type="evidence" value="ECO:0007669"/>
    <property type="project" value="TreeGrafter"/>
</dbReference>
<dbReference type="GO" id="GO:0005743">
    <property type="term" value="C:mitochondrial inner membrane"/>
    <property type="evidence" value="ECO:0007669"/>
    <property type="project" value="TreeGrafter"/>
</dbReference>
<dbReference type="EnsemblMetazoa" id="XM_008219118">
    <property type="protein sequence ID" value="XP_008217340"/>
    <property type="gene ID" value="LOC100680531"/>
</dbReference>
<keyword evidence="4" id="KW-1133">Transmembrane helix</keyword>
<dbReference type="Pfam" id="PF01223">
    <property type="entry name" value="Endonuclease_NS"/>
    <property type="match status" value="1"/>
</dbReference>
<reference evidence="6" key="1">
    <citation type="submission" date="2021-01" db="UniProtKB">
        <authorList>
            <consortium name="EnsemblMetazoa"/>
        </authorList>
    </citation>
    <scope>IDENTIFICATION</scope>
</reference>
<dbReference type="KEGG" id="nvi:100680531"/>
<evidence type="ECO:0000313" key="7">
    <source>
        <dbReference type="Proteomes" id="UP000002358"/>
    </source>
</evidence>
<dbReference type="InterPro" id="IPR001604">
    <property type="entry name" value="Endo_G_ENPP1-like_dom"/>
</dbReference>
<dbReference type="PANTHER" id="PTHR13966:SF17">
    <property type="entry name" value="ENDONUCLEASE-RELATED"/>
    <property type="match status" value="1"/>
</dbReference>